<sequence length="179" mass="19215">MSDEKAGMLSGQDQSGPPPYNQAIVGYGYEQGNAGPPQSFQNPSQQMGQYPLQQGGYYPPPQVGQYPQGYYPQHVQTFVVAAPQQQTMINQPAPQDYMNRAIFATLCCFWPTGICAIMKASDARQALARGDIVGAHASAQSARQFVNISIIAGVLSVVVACIIIGVYVGIVVNSFHSID</sequence>
<evidence type="ECO:0000313" key="8">
    <source>
        <dbReference type="EMBL" id="KAL3842553.1"/>
    </source>
</evidence>
<proteinExistence type="inferred from homology"/>
<keyword evidence="9" id="KW-1185">Reference proteome</keyword>
<comment type="caution">
    <text evidence="8">The sequence shown here is derived from an EMBL/GenBank/DDBJ whole genome shotgun (WGS) entry which is preliminary data.</text>
</comment>
<evidence type="ECO:0000256" key="3">
    <source>
        <dbReference type="ARBA" id="ARBA00022692"/>
    </source>
</evidence>
<evidence type="ECO:0000256" key="4">
    <source>
        <dbReference type="ARBA" id="ARBA00022989"/>
    </source>
</evidence>
<dbReference type="PANTHER" id="PTHR14948:SF25">
    <property type="entry name" value="DUF4190 DOMAIN-CONTAINING PROTEIN"/>
    <property type="match status" value="1"/>
</dbReference>
<feature type="region of interest" description="Disordered" evidence="6">
    <location>
        <begin position="1"/>
        <end position="46"/>
    </location>
</feature>
<evidence type="ECO:0000313" key="9">
    <source>
        <dbReference type="Proteomes" id="UP001634394"/>
    </source>
</evidence>
<dbReference type="Pfam" id="PF04505">
    <property type="entry name" value="CD225"/>
    <property type="match status" value="1"/>
</dbReference>
<feature type="transmembrane region" description="Helical" evidence="7">
    <location>
        <begin position="145"/>
        <end position="170"/>
    </location>
</feature>
<dbReference type="InterPro" id="IPR051423">
    <property type="entry name" value="CD225/Dispanin"/>
</dbReference>
<dbReference type="PANTHER" id="PTHR14948">
    <property type="entry name" value="NG5"/>
    <property type="match status" value="1"/>
</dbReference>
<reference evidence="8 9" key="1">
    <citation type="submission" date="2024-11" db="EMBL/GenBank/DDBJ databases">
        <title>Chromosome-level genome assembly of the freshwater bivalve Anodonta woodiana.</title>
        <authorList>
            <person name="Chen X."/>
        </authorList>
    </citation>
    <scope>NUCLEOTIDE SEQUENCE [LARGE SCALE GENOMIC DNA]</scope>
    <source>
        <strain evidence="8">MN2024</strain>
        <tissue evidence="8">Gills</tissue>
    </source>
</reference>
<evidence type="ECO:0000256" key="7">
    <source>
        <dbReference type="SAM" id="Phobius"/>
    </source>
</evidence>
<evidence type="ECO:0000256" key="1">
    <source>
        <dbReference type="ARBA" id="ARBA00004370"/>
    </source>
</evidence>
<dbReference type="GO" id="GO:0016020">
    <property type="term" value="C:membrane"/>
    <property type="evidence" value="ECO:0007669"/>
    <property type="project" value="UniProtKB-SubCell"/>
</dbReference>
<dbReference type="Proteomes" id="UP001634394">
    <property type="component" value="Unassembled WGS sequence"/>
</dbReference>
<dbReference type="AlphaFoldDB" id="A0ABD3U2V0"/>
<organism evidence="8 9">
    <name type="scientific">Sinanodonta woodiana</name>
    <name type="common">Chinese pond mussel</name>
    <name type="synonym">Anodonta woodiana</name>
    <dbReference type="NCBI Taxonomy" id="1069815"/>
    <lineage>
        <taxon>Eukaryota</taxon>
        <taxon>Metazoa</taxon>
        <taxon>Spiralia</taxon>
        <taxon>Lophotrochozoa</taxon>
        <taxon>Mollusca</taxon>
        <taxon>Bivalvia</taxon>
        <taxon>Autobranchia</taxon>
        <taxon>Heteroconchia</taxon>
        <taxon>Palaeoheterodonta</taxon>
        <taxon>Unionida</taxon>
        <taxon>Unionoidea</taxon>
        <taxon>Unionidae</taxon>
        <taxon>Unioninae</taxon>
        <taxon>Sinanodonta</taxon>
    </lineage>
</organism>
<keyword evidence="5 7" id="KW-0472">Membrane</keyword>
<comment type="similarity">
    <text evidence="2">Belongs to the CD225/Dispanin family.</text>
</comment>
<dbReference type="EMBL" id="JBJQND010000017">
    <property type="protein sequence ID" value="KAL3842553.1"/>
    <property type="molecule type" value="Genomic_DNA"/>
</dbReference>
<keyword evidence="4 7" id="KW-1133">Transmembrane helix</keyword>
<evidence type="ECO:0000256" key="5">
    <source>
        <dbReference type="ARBA" id="ARBA00023136"/>
    </source>
</evidence>
<evidence type="ECO:0008006" key="10">
    <source>
        <dbReference type="Google" id="ProtNLM"/>
    </source>
</evidence>
<keyword evidence="3 7" id="KW-0812">Transmembrane</keyword>
<dbReference type="InterPro" id="IPR007593">
    <property type="entry name" value="CD225/Dispanin_fam"/>
</dbReference>
<comment type="subcellular location">
    <subcellularLocation>
        <location evidence="1">Membrane</location>
    </subcellularLocation>
</comment>
<name>A0ABD3U2V0_SINWO</name>
<evidence type="ECO:0000256" key="2">
    <source>
        <dbReference type="ARBA" id="ARBA00006843"/>
    </source>
</evidence>
<evidence type="ECO:0000256" key="6">
    <source>
        <dbReference type="SAM" id="MobiDB-lite"/>
    </source>
</evidence>
<protein>
    <recommendedName>
        <fullName evidence="10">Proline-rich transmembrane protein 1</fullName>
    </recommendedName>
</protein>
<accession>A0ABD3U2V0</accession>
<gene>
    <name evidence="8" type="ORF">ACJMK2_020549</name>
</gene>